<dbReference type="InterPro" id="IPR035899">
    <property type="entry name" value="DBL_dom_sf"/>
</dbReference>
<dbReference type="PROSITE" id="PS50003">
    <property type="entry name" value="PH_DOMAIN"/>
    <property type="match status" value="1"/>
</dbReference>
<dbReference type="InterPro" id="IPR055251">
    <property type="entry name" value="SOS1_NGEF_PH"/>
</dbReference>
<dbReference type="Ensembl" id="ENSLACT00000014292.1">
    <property type="protein sequence ID" value="ENSLACP00000014192.1"/>
    <property type="gene ID" value="ENSLACG00000012495.1"/>
</dbReference>
<dbReference type="Pfam" id="PF00018">
    <property type="entry name" value="SH3_1"/>
    <property type="match status" value="1"/>
</dbReference>
<dbReference type="EMBL" id="AFYH01120038">
    <property type="status" value="NOT_ANNOTATED_CDS"/>
    <property type="molecule type" value="Genomic_DNA"/>
</dbReference>
<dbReference type="EMBL" id="AFYH01120037">
    <property type="status" value="NOT_ANNOTATED_CDS"/>
    <property type="molecule type" value="Genomic_DNA"/>
</dbReference>
<dbReference type="Proteomes" id="UP000008672">
    <property type="component" value="Unassembled WGS sequence"/>
</dbReference>
<dbReference type="InParanoid" id="H3AX21"/>
<dbReference type="eggNOG" id="KOG3523">
    <property type="taxonomic scope" value="Eukaryota"/>
</dbReference>
<feature type="domain" description="PH" evidence="7">
    <location>
        <begin position="319"/>
        <end position="430"/>
    </location>
</feature>
<dbReference type="FunFam" id="1.20.900.10:FF:000007">
    <property type="entry name" value="rho guanine nucleotide exchange factor 19"/>
    <property type="match status" value="1"/>
</dbReference>
<sequence>NSGFKKKQKKVKTSTCLSFQVHSCIRNTADVVLDREIMRQKQAESSLESSNQASPLMRKKPLRQHDSYLHRLSVSSSAALWQDIPDVRSSGILASMTLDQQKLQEVKFELVSSEASYLRSLDVAVDHFQHSAELNGVLSNQDKQWLFSRLQEVRDISSNFLNDLEERLEDDILNFSICDVILGHCPELRKVYLPYVTNQAYQEQTFQRLQSGVPQFQQVLEKLESSPVCQRLSLKSFLILPFQRITRLKLLVQNNMVKVTGTGGFPENNAVTGTVCLFQIIKDCNESVRKMKSTEELIHLSKKIEFACKIFPFISQSRRLVKHGELMDLEHGTSVRRKMTAPCMIYLHLFNDCILLSKKKEGGRFVVFDHAQFSKIRVEKCELKLYGPQKNIFRLFLLQNNAGKQVVFLFRAQTQSEKLRWISALSEKKEVELLECQDCPQVQCLKAYKAQENDELTLEKADLLMVTQQSNDDWLEGVRLSDGERGWFPLANVESISNRHVRLRNIKEKQRITKATANFQKISG</sequence>
<evidence type="ECO:0000313" key="9">
    <source>
        <dbReference type="Ensembl" id="ENSLACP00000014192.1"/>
    </source>
</evidence>
<dbReference type="Gene3D" id="1.20.900.10">
    <property type="entry name" value="Dbl homology (DH) domain"/>
    <property type="match status" value="1"/>
</dbReference>
<dbReference type="EMBL" id="AFYH01120039">
    <property type="status" value="NOT_ANNOTATED_CDS"/>
    <property type="molecule type" value="Genomic_DNA"/>
</dbReference>
<name>H3AX21_LATCH</name>
<evidence type="ECO:0000259" key="6">
    <source>
        <dbReference type="PROSITE" id="PS50002"/>
    </source>
</evidence>
<dbReference type="SUPFAM" id="SSF50729">
    <property type="entry name" value="PH domain-like"/>
    <property type="match status" value="1"/>
</dbReference>
<dbReference type="SMART" id="SM00326">
    <property type="entry name" value="SH3"/>
    <property type="match status" value="1"/>
</dbReference>
<dbReference type="GeneTree" id="ENSGT01030000234571"/>
<organism evidence="9 10">
    <name type="scientific">Latimeria chalumnae</name>
    <name type="common">Coelacanth</name>
    <dbReference type="NCBI Taxonomy" id="7897"/>
    <lineage>
        <taxon>Eukaryota</taxon>
        <taxon>Metazoa</taxon>
        <taxon>Chordata</taxon>
        <taxon>Craniata</taxon>
        <taxon>Vertebrata</taxon>
        <taxon>Euteleostomi</taxon>
        <taxon>Coelacanthiformes</taxon>
        <taxon>Coelacanthidae</taxon>
        <taxon>Latimeria</taxon>
    </lineage>
</organism>
<accession>H3AX21</accession>
<dbReference type="PANTHER" id="PTHR12845:SF2">
    <property type="entry name" value="DH DOMAIN-CONTAINING PROTEIN-RELATED"/>
    <property type="match status" value="1"/>
</dbReference>
<evidence type="ECO:0008006" key="11">
    <source>
        <dbReference type="Google" id="ProtNLM"/>
    </source>
</evidence>
<dbReference type="Pfam" id="PF00621">
    <property type="entry name" value="RhoGEF"/>
    <property type="match status" value="1"/>
</dbReference>
<dbReference type="InterPro" id="IPR047270">
    <property type="entry name" value="PH_ephexin"/>
</dbReference>
<evidence type="ECO:0000256" key="2">
    <source>
        <dbReference type="ARBA" id="ARBA00022443"/>
    </source>
</evidence>
<feature type="domain" description="SH3" evidence="6">
    <location>
        <begin position="437"/>
        <end position="498"/>
    </location>
</feature>
<gene>
    <name evidence="9" type="primary">LOC102355766</name>
</gene>
<dbReference type="STRING" id="7897.ENSLACP00000014192"/>
<evidence type="ECO:0000259" key="8">
    <source>
        <dbReference type="PROSITE" id="PS50010"/>
    </source>
</evidence>
<dbReference type="PANTHER" id="PTHR12845">
    <property type="entry name" value="GUANINE NUCLEOTIDE EXCHANGE FACTOR"/>
    <property type="match status" value="1"/>
</dbReference>
<dbReference type="PROSITE" id="PS50002">
    <property type="entry name" value="SH3"/>
    <property type="match status" value="1"/>
</dbReference>
<dbReference type="GO" id="GO:0005737">
    <property type="term" value="C:cytoplasm"/>
    <property type="evidence" value="ECO:0007669"/>
    <property type="project" value="TreeGrafter"/>
</dbReference>
<dbReference type="GO" id="GO:0005085">
    <property type="term" value="F:guanyl-nucleotide exchange factor activity"/>
    <property type="evidence" value="ECO:0007669"/>
    <property type="project" value="UniProtKB-KW"/>
</dbReference>
<dbReference type="SMART" id="SM00233">
    <property type="entry name" value="PH"/>
    <property type="match status" value="1"/>
</dbReference>
<dbReference type="InterPro" id="IPR036028">
    <property type="entry name" value="SH3-like_dom_sf"/>
</dbReference>
<dbReference type="PROSITE" id="PS50010">
    <property type="entry name" value="DH_2"/>
    <property type="match status" value="1"/>
</dbReference>
<dbReference type="CDD" id="cd01221">
    <property type="entry name" value="PH_ephexin"/>
    <property type="match status" value="1"/>
</dbReference>
<dbReference type="InterPro" id="IPR000219">
    <property type="entry name" value="DH_dom"/>
</dbReference>
<dbReference type="GO" id="GO:0005634">
    <property type="term" value="C:nucleus"/>
    <property type="evidence" value="ECO:0007669"/>
    <property type="project" value="TreeGrafter"/>
</dbReference>
<dbReference type="CDD" id="cd11940">
    <property type="entry name" value="SH3_ARHGEF5_19"/>
    <property type="match status" value="1"/>
</dbReference>
<dbReference type="Pfam" id="PF22697">
    <property type="entry name" value="SOS1_NGEF_PH"/>
    <property type="match status" value="1"/>
</dbReference>
<dbReference type="InterPro" id="IPR011993">
    <property type="entry name" value="PH-like_dom_sf"/>
</dbReference>
<evidence type="ECO:0000256" key="4">
    <source>
        <dbReference type="ARBA" id="ARBA00023273"/>
    </source>
</evidence>
<dbReference type="EMBL" id="AFYH01120040">
    <property type="status" value="NOT_ANNOTATED_CDS"/>
    <property type="molecule type" value="Genomic_DNA"/>
</dbReference>
<dbReference type="SMART" id="SM00325">
    <property type="entry name" value="RhoGEF"/>
    <property type="match status" value="1"/>
</dbReference>
<dbReference type="Gene3D" id="2.30.30.40">
    <property type="entry name" value="SH3 Domains"/>
    <property type="match status" value="1"/>
</dbReference>
<evidence type="ECO:0000259" key="7">
    <source>
        <dbReference type="PROSITE" id="PS50003"/>
    </source>
</evidence>
<dbReference type="SUPFAM" id="SSF48065">
    <property type="entry name" value="DBL homology domain (DH-domain)"/>
    <property type="match status" value="1"/>
</dbReference>
<evidence type="ECO:0000313" key="10">
    <source>
        <dbReference type="Proteomes" id="UP000008672"/>
    </source>
</evidence>
<dbReference type="InterPro" id="IPR047271">
    <property type="entry name" value="Ephexin-like"/>
</dbReference>
<keyword evidence="10" id="KW-1185">Reference proteome</keyword>
<reference evidence="9" key="2">
    <citation type="submission" date="2025-08" db="UniProtKB">
        <authorList>
            <consortium name="Ensembl"/>
        </authorList>
    </citation>
    <scope>IDENTIFICATION</scope>
</reference>
<keyword evidence="3" id="KW-0344">Guanine-nucleotide releasing factor</keyword>
<dbReference type="AlphaFoldDB" id="H3AX21"/>
<dbReference type="CDD" id="cd00160">
    <property type="entry name" value="RhoGEF"/>
    <property type="match status" value="1"/>
</dbReference>
<evidence type="ECO:0000256" key="1">
    <source>
        <dbReference type="ARBA" id="ARBA00004316"/>
    </source>
</evidence>
<reference evidence="10" key="1">
    <citation type="submission" date="2011-08" db="EMBL/GenBank/DDBJ databases">
        <title>The draft genome of Latimeria chalumnae.</title>
        <authorList>
            <person name="Di Palma F."/>
            <person name="Alfoldi J."/>
            <person name="Johnson J."/>
            <person name="Berlin A."/>
            <person name="Gnerre S."/>
            <person name="Jaffe D."/>
            <person name="MacCallum I."/>
            <person name="Young S."/>
            <person name="Walker B.J."/>
            <person name="Lander E."/>
            <person name="Lindblad-Toh K."/>
        </authorList>
    </citation>
    <scope>NUCLEOTIDE SEQUENCE [LARGE SCALE GENOMIC DNA]</scope>
    <source>
        <strain evidence="10">Wild caught</strain>
    </source>
</reference>
<feature type="domain" description="DH" evidence="8">
    <location>
        <begin position="102"/>
        <end position="254"/>
    </location>
</feature>
<evidence type="ECO:0000256" key="3">
    <source>
        <dbReference type="ARBA" id="ARBA00022658"/>
    </source>
</evidence>
<keyword evidence="4" id="KW-0966">Cell projection</keyword>
<dbReference type="Gene3D" id="2.30.29.30">
    <property type="entry name" value="Pleckstrin-homology domain (PH domain)/Phosphotyrosine-binding domain (PTB)"/>
    <property type="match status" value="1"/>
</dbReference>
<reference evidence="9" key="3">
    <citation type="submission" date="2025-09" db="UniProtKB">
        <authorList>
            <consortium name="Ensembl"/>
        </authorList>
    </citation>
    <scope>IDENTIFICATION</scope>
</reference>
<dbReference type="SUPFAM" id="SSF50044">
    <property type="entry name" value="SH3-domain"/>
    <property type="match status" value="1"/>
</dbReference>
<proteinExistence type="predicted"/>
<dbReference type="HOGENOM" id="CLU_012820_5_0_1"/>
<dbReference type="OMA" id="RPHAEID"/>
<evidence type="ECO:0000256" key="5">
    <source>
        <dbReference type="PROSITE-ProRule" id="PRU00192"/>
    </source>
</evidence>
<dbReference type="InterPro" id="IPR001452">
    <property type="entry name" value="SH3_domain"/>
</dbReference>
<dbReference type="InterPro" id="IPR001849">
    <property type="entry name" value="PH_domain"/>
</dbReference>
<keyword evidence="2 5" id="KW-0728">SH3 domain</keyword>
<dbReference type="GO" id="GO:0042995">
    <property type="term" value="C:cell projection"/>
    <property type="evidence" value="ECO:0007669"/>
    <property type="project" value="UniProtKB-SubCell"/>
</dbReference>
<comment type="subcellular location">
    <subcellularLocation>
        <location evidence="1">Cell projection</location>
    </subcellularLocation>
</comment>
<protein>
    <recommendedName>
        <fullName evidence="11">Rho guanine nucleotide exchange factor 5</fullName>
    </recommendedName>
</protein>